<accession>A0ACB8ZIP0</accession>
<proteinExistence type="predicted"/>
<dbReference type="EMBL" id="CM042056">
    <property type="protein sequence ID" value="KAI3697844.1"/>
    <property type="molecule type" value="Genomic_DNA"/>
</dbReference>
<organism evidence="1 2">
    <name type="scientific">Arctium lappa</name>
    <name type="common">Greater burdock</name>
    <name type="synonym">Lappa major</name>
    <dbReference type="NCBI Taxonomy" id="4217"/>
    <lineage>
        <taxon>Eukaryota</taxon>
        <taxon>Viridiplantae</taxon>
        <taxon>Streptophyta</taxon>
        <taxon>Embryophyta</taxon>
        <taxon>Tracheophyta</taxon>
        <taxon>Spermatophyta</taxon>
        <taxon>Magnoliopsida</taxon>
        <taxon>eudicotyledons</taxon>
        <taxon>Gunneridae</taxon>
        <taxon>Pentapetalae</taxon>
        <taxon>asterids</taxon>
        <taxon>campanulids</taxon>
        <taxon>Asterales</taxon>
        <taxon>Asteraceae</taxon>
        <taxon>Carduoideae</taxon>
        <taxon>Cardueae</taxon>
        <taxon>Arctiinae</taxon>
        <taxon>Arctium</taxon>
    </lineage>
</organism>
<evidence type="ECO:0000313" key="2">
    <source>
        <dbReference type="Proteomes" id="UP001055879"/>
    </source>
</evidence>
<gene>
    <name evidence="1" type="ORF">L6452_30942</name>
</gene>
<comment type="caution">
    <text evidence="1">The sequence shown here is derived from an EMBL/GenBank/DDBJ whole genome shotgun (WGS) entry which is preliminary data.</text>
</comment>
<sequence length="69" mass="7916">MTPNRDLQTTVVALLVGFIVVSVWKRSSEKKSGKDLEPPKVIDLDDYAVDDDEYEEKLKESFAFFFLAM</sequence>
<keyword evidence="2" id="KW-1185">Reference proteome</keyword>
<name>A0ACB8ZIP0_ARCLA</name>
<protein>
    <submittedName>
        <fullName evidence="1">Uncharacterized protein</fullName>
    </submittedName>
</protein>
<reference evidence="1 2" key="2">
    <citation type="journal article" date="2022" name="Mol. Ecol. Resour.">
        <title>The genomes of chicory, endive, great burdock and yacon provide insights into Asteraceae paleo-polyploidization history and plant inulin production.</title>
        <authorList>
            <person name="Fan W."/>
            <person name="Wang S."/>
            <person name="Wang H."/>
            <person name="Wang A."/>
            <person name="Jiang F."/>
            <person name="Liu H."/>
            <person name="Zhao H."/>
            <person name="Xu D."/>
            <person name="Zhang Y."/>
        </authorList>
    </citation>
    <scope>NUCLEOTIDE SEQUENCE [LARGE SCALE GENOMIC DNA]</scope>
    <source>
        <strain evidence="2">cv. Niubang</strain>
    </source>
</reference>
<evidence type="ECO:0000313" key="1">
    <source>
        <dbReference type="EMBL" id="KAI3697844.1"/>
    </source>
</evidence>
<reference evidence="2" key="1">
    <citation type="journal article" date="2022" name="Mol. Ecol. Resour.">
        <title>The genomes of chicory, endive, great burdock and yacon provide insights into Asteraceae palaeo-polyploidization history and plant inulin production.</title>
        <authorList>
            <person name="Fan W."/>
            <person name="Wang S."/>
            <person name="Wang H."/>
            <person name="Wang A."/>
            <person name="Jiang F."/>
            <person name="Liu H."/>
            <person name="Zhao H."/>
            <person name="Xu D."/>
            <person name="Zhang Y."/>
        </authorList>
    </citation>
    <scope>NUCLEOTIDE SEQUENCE [LARGE SCALE GENOMIC DNA]</scope>
    <source>
        <strain evidence="2">cv. Niubang</strain>
    </source>
</reference>
<dbReference type="Proteomes" id="UP001055879">
    <property type="component" value="Linkage Group LG10"/>
</dbReference>